<gene>
    <name evidence="11" type="ORF">A3G31_03195</name>
</gene>
<dbReference type="FunFam" id="3.40.50.720:FF:000208">
    <property type="entry name" value="Prephenate dehydrogenase"/>
    <property type="match status" value="1"/>
</dbReference>
<dbReference type="InterPro" id="IPR003099">
    <property type="entry name" value="Prephen_DH"/>
</dbReference>
<dbReference type="GO" id="GO:0070403">
    <property type="term" value="F:NAD+ binding"/>
    <property type="evidence" value="ECO:0007669"/>
    <property type="project" value="InterPro"/>
</dbReference>
<dbReference type="STRING" id="1817883.A3G31_03195"/>
<reference evidence="11 12" key="1">
    <citation type="journal article" date="2016" name="Nat. Commun.">
        <title>Thousands of microbial genomes shed light on interconnected biogeochemical processes in an aquifer system.</title>
        <authorList>
            <person name="Anantharaman K."/>
            <person name="Brown C.T."/>
            <person name="Hug L.A."/>
            <person name="Sharon I."/>
            <person name="Castelle C.J."/>
            <person name="Probst A.J."/>
            <person name="Thomas B.C."/>
            <person name="Singh A."/>
            <person name="Wilkins M.J."/>
            <person name="Karaoz U."/>
            <person name="Brodie E.L."/>
            <person name="Williams K.H."/>
            <person name="Hubbard S.S."/>
            <person name="Banfield J.F."/>
        </authorList>
    </citation>
    <scope>NUCLEOTIDE SEQUENCE [LARGE SCALE GENOMIC DNA]</scope>
</reference>
<dbReference type="EMBL" id="MGDI01000022">
    <property type="protein sequence ID" value="OGL53726.1"/>
    <property type="molecule type" value="Genomic_DNA"/>
</dbReference>
<accession>A0A1F7SIV3</accession>
<evidence type="ECO:0000256" key="4">
    <source>
        <dbReference type="ARBA" id="ARBA00022498"/>
    </source>
</evidence>
<keyword evidence="6" id="KW-0560">Oxidoreductase</keyword>
<dbReference type="EC" id="1.3.1.12" evidence="3"/>
<keyword evidence="8" id="KW-0057">Aromatic amino acid biosynthesis</keyword>
<dbReference type="InterPro" id="IPR008927">
    <property type="entry name" value="6-PGluconate_DH-like_C_sf"/>
</dbReference>
<sequence>MKFLFNKIAIVGLGFIGGSLGLAIKKKKIAKEILGIDIDQKNLSVAKKLKIIDYAYNLKSKRIGFKNIKLVIIATPVKSIARIVKDILPVLDKGTVITDTGSVKMSIMYEIEKILPDDIFFIGGHPIAGSEHSGAKFSDENLFAGMKTVLTPTAKSDSASLRSVRNLWKRIGSKVVLMTPEEHDTIFASVSHLPHVLAFSMINTISSLNCKNKNIFSYTGGGFRDFTRIAKSNPLMWHDIVFENKNQILASMDYFIAYLENIKSLIKRGEWKKIRNEFSKAQNIRRKLN</sequence>
<dbReference type="GO" id="GO:0006571">
    <property type="term" value="P:tyrosine biosynthetic process"/>
    <property type="evidence" value="ECO:0007669"/>
    <property type="project" value="UniProtKB-KW"/>
</dbReference>
<dbReference type="PROSITE" id="PS51176">
    <property type="entry name" value="PDH_ADH"/>
    <property type="match status" value="1"/>
</dbReference>
<protein>
    <recommendedName>
        <fullName evidence="3">prephenate dehydrogenase</fullName>
        <ecNumber evidence="3">1.3.1.12</ecNumber>
    </recommendedName>
</protein>
<comment type="similarity">
    <text evidence="2">Belongs to the prephenate/arogenate dehydrogenase family.</text>
</comment>
<name>A0A1F7SIV3_9BACT</name>
<keyword evidence="4" id="KW-0827">Tyrosine biosynthesis</keyword>
<evidence type="ECO:0000256" key="5">
    <source>
        <dbReference type="ARBA" id="ARBA00022605"/>
    </source>
</evidence>
<organism evidence="11 12">
    <name type="scientific">Candidatus Schekmanbacteria bacterium RIFCSPLOWO2_12_FULL_38_15</name>
    <dbReference type="NCBI Taxonomy" id="1817883"/>
    <lineage>
        <taxon>Bacteria</taxon>
        <taxon>Candidatus Schekmaniibacteriota</taxon>
    </lineage>
</organism>
<keyword evidence="5" id="KW-0028">Amino-acid biosynthesis</keyword>
<evidence type="ECO:0000256" key="1">
    <source>
        <dbReference type="ARBA" id="ARBA00005067"/>
    </source>
</evidence>
<keyword evidence="7" id="KW-0520">NAD</keyword>
<dbReference type="InterPro" id="IPR046825">
    <property type="entry name" value="PDH_C"/>
</dbReference>
<comment type="catalytic activity">
    <reaction evidence="9">
        <text>prephenate + NAD(+) = 3-(4-hydroxyphenyl)pyruvate + CO2 + NADH</text>
        <dbReference type="Rhea" id="RHEA:13869"/>
        <dbReference type="ChEBI" id="CHEBI:16526"/>
        <dbReference type="ChEBI" id="CHEBI:29934"/>
        <dbReference type="ChEBI" id="CHEBI:36242"/>
        <dbReference type="ChEBI" id="CHEBI:57540"/>
        <dbReference type="ChEBI" id="CHEBI:57945"/>
        <dbReference type="EC" id="1.3.1.12"/>
    </reaction>
</comment>
<evidence type="ECO:0000259" key="10">
    <source>
        <dbReference type="PROSITE" id="PS51176"/>
    </source>
</evidence>
<dbReference type="SUPFAM" id="SSF48179">
    <property type="entry name" value="6-phosphogluconate dehydrogenase C-terminal domain-like"/>
    <property type="match status" value="1"/>
</dbReference>
<dbReference type="InterPro" id="IPR036291">
    <property type="entry name" value="NAD(P)-bd_dom_sf"/>
</dbReference>
<dbReference type="AlphaFoldDB" id="A0A1F7SIV3"/>
<dbReference type="PANTHER" id="PTHR21363:SF0">
    <property type="entry name" value="PREPHENATE DEHYDROGENASE [NADP(+)]"/>
    <property type="match status" value="1"/>
</dbReference>
<dbReference type="PANTHER" id="PTHR21363">
    <property type="entry name" value="PREPHENATE DEHYDROGENASE"/>
    <property type="match status" value="1"/>
</dbReference>
<evidence type="ECO:0000256" key="6">
    <source>
        <dbReference type="ARBA" id="ARBA00023002"/>
    </source>
</evidence>
<evidence type="ECO:0000256" key="7">
    <source>
        <dbReference type="ARBA" id="ARBA00023027"/>
    </source>
</evidence>
<evidence type="ECO:0000256" key="8">
    <source>
        <dbReference type="ARBA" id="ARBA00023141"/>
    </source>
</evidence>
<dbReference type="SUPFAM" id="SSF51735">
    <property type="entry name" value="NAD(P)-binding Rossmann-fold domains"/>
    <property type="match status" value="1"/>
</dbReference>
<dbReference type="GO" id="GO:0008977">
    <property type="term" value="F:prephenate dehydrogenase (NAD+) activity"/>
    <property type="evidence" value="ECO:0007669"/>
    <property type="project" value="UniProtKB-EC"/>
</dbReference>
<dbReference type="Pfam" id="PF20463">
    <property type="entry name" value="PDH_C"/>
    <property type="match status" value="1"/>
</dbReference>
<evidence type="ECO:0000256" key="9">
    <source>
        <dbReference type="ARBA" id="ARBA00049260"/>
    </source>
</evidence>
<feature type="domain" description="Prephenate/arogenate dehydrogenase" evidence="10">
    <location>
        <begin position="6"/>
        <end position="289"/>
    </location>
</feature>
<dbReference type="Gene3D" id="3.40.50.720">
    <property type="entry name" value="NAD(P)-binding Rossmann-like Domain"/>
    <property type="match status" value="1"/>
</dbReference>
<evidence type="ECO:0000256" key="2">
    <source>
        <dbReference type="ARBA" id="ARBA00007964"/>
    </source>
</evidence>
<dbReference type="Pfam" id="PF02153">
    <property type="entry name" value="PDH_N"/>
    <property type="match status" value="1"/>
</dbReference>
<evidence type="ECO:0000256" key="3">
    <source>
        <dbReference type="ARBA" id="ARBA00012068"/>
    </source>
</evidence>
<evidence type="ECO:0000313" key="11">
    <source>
        <dbReference type="EMBL" id="OGL53726.1"/>
    </source>
</evidence>
<comment type="pathway">
    <text evidence="1">Amino-acid biosynthesis; L-tyrosine biosynthesis; (4-hydroxyphenyl)pyruvate from prephenate (NAD(+) route): step 1/1.</text>
</comment>
<dbReference type="GO" id="GO:0004665">
    <property type="term" value="F:prephenate dehydrogenase (NADP+) activity"/>
    <property type="evidence" value="ECO:0007669"/>
    <property type="project" value="InterPro"/>
</dbReference>
<dbReference type="Gene3D" id="1.10.3660.10">
    <property type="entry name" value="6-phosphogluconate dehydrogenase C-terminal like domain"/>
    <property type="match status" value="1"/>
</dbReference>
<evidence type="ECO:0000313" key="12">
    <source>
        <dbReference type="Proteomes" id="UP000178082"/>
    </source>
</evidence>
<proteinExistence type="inferred from homology"/>
<dbReference type="FunFam" id="1.10.3660.10:FF:000003">
    <property type="entry name" value="Prephenate dehydrogenase"/>
    <property type="match status" value="1"/>
</dbReference>
<dbReference type="InterPro" id="IPR046826">
    <property type="entry name" value="PDH_N"/>
</dbReference>
<dbReference type="Proteomes" id="UP000178082">
    <property type="component" value="Unassembled WGS sequence"/>
</dbReference>
<comment type="caution">
    <text evidence="11">The sequence shown here is derived from an EMBL/GenBank/DDBJ whole genome shotgun (WGS) entry which is preliminary data.</text>
</comment>
<dbReference type="InterPro" id="IPR050812">
    <property type="entry name" value="Preph/Arog_dehydrog"/>
</dbReference>